<dbReference type="OrthoDB" id="7453548at2759"/>
<feature type="compositionally biased region" description="Basic and acidic residues" evidence="1">
    <location>
        <begin position="90"/>
        <end position="135"/>
    </location>
</feature>
<evidence type="ECO:0000256" key="1">
    <source>
        <dbReference type="SAM" id="MobiDB-lite"/>
    </source>
</evidence>
<name>A0A9R0CVE8_SPOFR</name>
<gene>
    <name evidence="3" type="primary">LOC118262967</name>
</gene>
<feature type="region of interest" description="Disordered" evidence="1">
    <location>
        <begin position="90"/>
        <end position="164"/>
    </location>
</feature>
<reference evidence="3" key="1">
    <citation type="submission" date="2025-08" db="UniProtKB">
        <authorList>
            <consortium name="RefSeq"/>
        </authorList>
    </citation>
    <scope>IDENTIFICATION</scope>
    <source>
        <tissue evidence="3">Whole larval tissue</tissue>
    </source>
</reference>
<keyword evidence="2" id="KW-1185">Reference proteome</keyword>
<evidence type="ECO:0000313" key="2">
    <source>
        <dbReference type="Proteomes" id="UP000829999"/>
    </source>
</evidence>
<protein>
    <submittedName>
        <fullName evidence="3">Tol-Pal system protein TolA-like</fullName>
    </submittedName>
</protein>
<dbReference type="GeneID" id="118262967"/>
<sequence length="164" mass="17932">MARTTRQILDLTLGVSKKLRYAGATSWQYLKVEAVPPLTQALFNGAPGQKLESIVGNLANTIINGIENKIKQIDAEAERKKREIAAAIKAREEKAKAEAQKKEAERLKAQAKKAAEAVKKAKEQAEKTKGEEAKAKPKAKAKPQKKAKTEAKPKPKPKKGGKKK</sequence>
<evidence type="ECO:0000313" key="3">
    <source>
        <dbReference type="RefSeq" id="XP_035430578.2"/>
    </source>
</evidence>
<accession>A0A9R0CVE8</accession>
<dbReference type="Proteomes" id="UP000829999">
    <property type="component" value="Chromosome 12"/>
</dbReference>
<organism evidence="2 3">
    <name type="scientific">Spodoptera frugiperda</name>
    <name type="common">Fall armyworm</name>
    <dbReference type="NCBI Taxonomy" id="7108"/>
    <lineage>
        <taxon>Eukaryota</taxon>
        <taxon>Metazoa</taxon>
        <taxon>Ecdysozoa</taxon>
        <taxon>Arthropoda</taxon>
        <taxon>Hexapoda</taxon>
        <taxon>Insecta</taxon>
        <taxon>Pterygota</taxon>
        <taxon>Neoptera</taxon>
        <taxon>Endopterygota</taxon>
        <taxon>Lepidoptera</taxon>
        <taxon>Glossata</taxon>
        <taxon>Ditrysia</taxon>
        <taxon>Noctuoidea</taxon>
        <taxon>Noctuidae</taxon>
        <taxon>Amphipyrinae</taxon>
        <taxon>Spodoptera</taxon>
    </lineage>
</organism>
<dbReference type="AlphaFoldDB" id="A0A9R0CVE8"/>
<proteinExistence type="predicted"/>
<feature type="compositionally biased region" description="Basic residues" evidence="1">
    <location>
        <begin position="154"/>
        <end position="164"/>
    </location>
</feature>
<dbReference type="RefSeq" id="XP_035430578.2">
    <property type="nucleotide sequence ID" value="XM_035574685.2"/>
</dbReference>
<feature type="compositionally biased region" description="Basic residues" evidence="1">
    <location>
        <begin position="136"/>
        <end position="146"/>
    </location>
</feature>